<comment type="subcellular location">
    <subcellularLocation>
        <location evidence="7">Cell membrane</location>
        <topology evidence="7">Multi-pass membrane protein</topology>
    </subcellularLocation>
</comment>
<evidence type="ECO:0000256" key="3">
    <source>
        <dbReference type="ARBA" id="ARBA00022679"/>
    </source>
</evidence>
<evidence type="ECO:0000256" key="5">
    <source>
        <dbReference type="ARBA" id="ARBA00022989"/>
    </source>
</evidence>
<dbReference type="EMBL" id="CAADIS010000005">
    <property type="protein sequence ID" value="VFS39989.1"/>
    <property type="molecule type" value="Genomic_DNA"/>
</dbReference>
<protein>
    <recommendedName>
        <fullName evidence="7">Phosphatidylglycerol--prolipoprotein diacylglyceryl transferase</fullName>
        <ecNumber evidence="7">2.5.1.145</ecNumber>
    </recommendedName>
</protein>
<feature type="transmembrane region" description="Helical" evidence="7">
    <location>
        <begin position="224"/>
        <end position="242"/>
    </location>
</feature>
<evidence type="ECO:0000256" key="4">
    <source>
        <dbReference type="ARBA" id="ARBA00022692"/>
    </source>
</evidence>
<dbReference type="EC" id="2.5.1.145" evidence="7"/>
<evidence type="ECO:0000256" key="2">
    <source>
        <dbReference type="ARBA" id="ARBA00022475"/>
    </source>
</evidence>
<evidence type="ECO:0000256" key="1">
    <source>
        <dbReference type="ARBA" id="ARBA00007150"/>
    </source>
</evidence>
<dbReference type="Proteomes" id="UP000372890">
    <property type="component" value="Unassembled WGS sequence"/>
</dbReference>
<evidence type="ECO:0000256" key="7">
    <source>
        <dbReference type="HAMAP-Rule" id="MF_01147"/>
    </source>
</evidence>
<proteinExistence type="inferred from homology"/>
<feature type="transmembrane region" description="Helical" evidence="7">
    <location>
        <begin position="100"/>
        <end position="117"/>
    </location>
</feature>
<comment type="function">
    <text evidence="7">Catalyzes the transfer of the diacylglyceryl group from phosphatidylglycerol to the sulfhydryl group of the N-terminal cysteine of a prolipoprotein, the first step in the formation of mature lipoproteins.</text>
</comment>
<dbReference type="AlphaFoldDB" id="A0A484Z1S6"/>
<dbReference type="GO" id="GO:0042158">
    <property type="term" value="P:lipoprotein biosynthetic process"/>
    <property type="evidence" value="ECO:0007669"/>
    <property type="project" value="UniProtKB-UniRule"/>
</dbReference>
<dbReference type="GO" id="GO:0008961">
    <property type="term" value="F:phosphatidylglycerol-prolipoprotein diacylglyceryl transferase activity"/>
    <property type="evidence" value="ECO:0007669"/>
    <property type="project" value="UniProtKB-UniRule"/>
</dbReference>
<evidence type="ECO:0000256" key="6">
    <source>
        <dbReference type="ARBA" id="ARBA00023136"/>
    </source>
</evidence>
<keyword evidence="2 7" id="KW-1003">Cell membrane</keyword>
<comment type="similarity">
    <text evidence="1 7">Belongs to the Lgt family.</text>
</comment>
<keyword evidence="5 7" id="KW-1133">Transmembrane helix</keyword>
<feature type="transmembrane region" description="Helical" evidence="7">
    <location>
        <begin position="14"/>
        <end position="40"/>
    </location>
</feature>
<reference evidence="8 9" key="1">
    <citation type="submission" date="2019-03" db="EMBL/GenBank/DDBJ databases">
        <authorList>
            <consortium name="Pathogen Informatics"/>
        </authorList>
    </citation>
    <scope>NUCLEOTIDE SEQUENCE [LARGE SCALE GENOMIC DNA]</scope>
    <source>
        <strain evidence="8 9">NCTC9001</strain>
    </source>
</reference>
<keyword evidence="3 7" id="KW-0808">Transferase</keyword>
<evidence type="ECO:0000313" key="9">
    <source>
        <dbReference type="Proteomes" id="UP000372890"/>
    </source>
</evidence>
<dbReference type="PANTHER" id="PTHR30589">
    <property type="entry name" value="PROLIPOPROTEIN DIACYLGLYCERYL TRANSFERASE"/>
    <property type="match status" value="1"/>
</dbReference>
<keyword evidence="8" id="KW-0328">Glycosyltransferase</keyword>
<comment type="catalytic activity">
    <reaction evidence="7">
        <text>L-cysteinyl-[prolipoprotein] + a 1,2-diacyl-sn-glycero-3-phospho-(1'-sn-glycerol) = an S-1,2-diacyl-sn-glyceryl-L-cysteinyl-[prolipoprotein] + sn-glycerol 1-phosphate + H(+)</text>
        <dbReference type="Rhea" id="RHEA:56712"/>
        <dbReference type="Rhea" id="RHEA-COMP:14679"/>
        <dbReference type="Rhea" id="RHEA-COMP:14680"/>
        <dbReference type="ChEBI" id="CHEBI:15378"/>
        <dbReference type="ChEBI" id="CHEBI:29950"/>
        <dbReference type="ChEBI" id="CHEBI:57685"/>
        <dbReference type="ChEBI" id="CHEBI:64716"/>
        <dbReference type="ChEBI" id="CHEBI:140658"/>
        <dbReference type="EC" id="2.5.1.145"/>
    </reaction>
</comment>
<evidence type="ECO:0000313" key="8">
    <source>
        <dbReference type="EMBL" id="VFS39989.1"/>
    </source>
</evidence>
<dbReference type="UniPathway" id="UPA00664"/>
<feature type="transmembrane region" description="Helical" evidence="7">
    <location>
        <begin position="60"/>
        <end position="80"/>
    </location>
</feature>
<comment type="pathway">
    <text evidence="7">Protein modification; lipoprotein biosynthesis (diacylglyceryl transfer).</text>
</comment>
<feature type="binding site" evidence="7">
    <location>
        <position position="143"/>
    </location>
    <ligand>
        <name>a 1,2-diacyl-sn-glycero-3-phospho-(1'-sn-glycerol)</name>
        <dbReference type="ChEBI" id="CHEBI:64716"/>
    </ligand>
</feature>
<dbReference type="NCBIfam" id="TIGR00544">
    <property type="entry name" value="lgt"/>
    <property type="match status" value="1"/>
</dbReference>
<keyword evidence="8" id="KW-0449">Lipoprotein</keyword>
<accession>A0A484Z1S6</accession>
<feature type="transmembrane region" description="Helical" evidence="7">
    <location>
        <begin position="200"/>
        <end position="218"/>
    </location>
</feature>
<organism evidence="8 9">
    <name type="scientific">Escherichia coli</name>
    <dbReference type="NCBI Taxonomy" id="562"/>
    <lineage>
        <taxon>Bacteria</taxon>
        <taxon>Pseudomonadati</taxon>
        <taxon>Pseudomonadota</taxon>
        <taxon>Gammaproteobacteria</taxon>
        <taxon>Enterobacterales</taxon>
        <taxon>Enterobacteriaceae</taxon>
        <taxon>Escherichia</taxon>
    </lineage>
</organism>
<dbReference type="InterPro" id="IPR001640">
    <property type="entry name" value="Lgt"/>
</dbReference>
<dbReference type="Pfam" id="PF01790">
    <property type="entry name" value="LGT"/>
    <property type="match status" value="1"/>
</dbReference>
<dbReference type="GO" id="GO:0005886">
    <property type="term" value="C:plasma membrane"/>
    <property type="evidence" value="ECO:0007669"/>
    <property type="project" value="UniProtKB-SubCell"/>
</dbReference>
<dbReference type="PROSITE" id="PS01311">
    <property type="entry name" value="LGT"/>
    <property type="match status" value="1"/>
</dbReference>
<dbReference type="HAMAP" id="MF_01147">
    <property type="entry name" value="Lgt"/>
    <property type="match status" value="1"/>
</dbReference>
<name>A0A484Z1S6_ECOLX</name>
<gene>
    <name evidence="7 8" type="primary">lgt</name>
    <name evidence="8" type="ORF">NCTC9001_06198</name>
</gene>
<sequence length="330" mass="37683">MTSSYLHFPEFDPVIFSIGPVALHWYGLMYLVGFIFAMWLATRRANRPGSGWTKNEVENLLYAGFLGVFLGGRIGYVLFYNFPQFMADPLYLFRVWDGGMSFHGGLIGVIVVMIIFARRTKRSFFQVSDFIAPLIPFGLGAGRLGNFINGELWGRVDPNFPFAMLFPGSRTEDILLLQTNPQWQSIFDTYGVLPRHPSQLYELLLEGVVLFIILNLYIRKPRPMGAVSGLFLIGYGAFRIIVEFFRQPDAQFTGAWSAVHQHGANSFHPDDCRGCDHDGLGISSQPTATRFLRNHETVFRTDAKSARRRHTEKRPYRNRNAFHFWSSDAF</sequence>
<dbReference type="PANTHER" id="PTHR30589:SF0">
    <property type="entry name" value="PHOSPHATIDYLGLYCEROL--PROLIPOPROTEIN DIACYLGLYCERYL TRANSFERASE"/>
    <property type="match status" value="1"/>
</dbReference>
<keyword evidence="6 7" id="KW-0472">Membrane</keyword>
<keyword evidence="4 7" id="KW-0812">Transmembrane</keyword>